<dbReference type="AlphaFoldDB" id="A0A511UWF4"/>
<protein>
    <submittedName>
        <fullName evidence="1">Methyltransferase</fullName>
    </submittedName>
</protein>
<dbReference type="Proteomes" id="UP000321491">
    <property type="component" value="Unassembled WGS sequence"/>
</dbReference>
<dbReference type="CDD" id="cd02440">
    <property type="entry name" value="AdoMet_MTases"/>
    <property type="match status" value="1"/>
</dbReference>
<comment type="caution">
    <text evidence="1">The sequence shown here is derived from an EMBL/GenBank/DDBJ whole genome shotgun (WGS) entry which is preliminary data.</text>
</comment>
<evidence type="ECO:0000313" key="1">
    <source>
        <dbReference type="EMBL" id="GEN30914.1"/>
    </source>
</evidence>
<gene>
    <name evidence="1" type="ORF">CQU01_11520</name>
</gene>
<dbReference type="Gene3D" id="3.40.50.150">
    <property type="entry name" value="Vaccinia Virus protein VP39"/>
    <property type="match status" value="1"/>
</dbReference>
<dbReference type="OrthoDB" id="9780095at2"/>
<name>A0A511UWF4_9BACI</name>
<evidence type="ECO:0000313" key="2">
    <source>
        <dbReference type="Proteomes" id="UP000321491"/>
    </source>
</evidence>
<accession>A0A511UWF4</accession>
<keyword evidence="1" id="KW-0808">Transferase</keyword>
<sequence length="199" mass="23833">MVEKKFDQLLGIRTDGIREWRGNVPYNRYEPTPYVALEKLFQAYRIEEEDEVVDFGCGRGRVSFYIHHRFQVPVTGIENNDKTFQEALDNEASYRRGREHIKAPIELEYGLAEMYEIEKTENCFYFFNPFSVNIFKKVVDNIMTSIKQHDRPVDLILYYPLPEYKRFLKQKTPFRLINKVRVPEANHGKRGKFKIYRYA</sequence>
<reference evidence="1 2" key="1">
    <citation type="submission" date="2019-07" db="EMBL/GenBank/DDBJ databases">
        <title>Whole genome shotgun sequence of Cerasibacillus quisquiliarum NBRC 102429.</title>
        <authorList>
            <person name="Hosoyama A."/>
            <person name="Uohara A."/>
            <person name="Ohji S."/>
            <person name="Ichikawa N."/>
        </authorList>
    </citation>
    <scope>NUCLEOTIDE SEQUENCE [LARGE SCALE GENOMIC DNA]</scope>
    <source>
        <strain evidence="1 2">NBRC 102429</strain>
    </source>
</reference>
<keyword evidence="1" id="KW-0489">Methyltransferase</keyword>
<proteinExistence type="predicted"/>
<dbReference type="GO" id="GO:0032259">
    <property type="term" value="P:methylation"/>
    <property type="evidence" value="ECO:0007669"/>
    <property type="project" value="UniProtKB-KW"/>
</dbReference>
<dbReference type="SUPFAM" id="SSF53335">
    <property type="entry name" value="S-adenosyl-L-methionine-dependent methyltransferases"/>
    <property type="match status" value="1"/>
</dbReference>
<dbReference type="GO" id="GO:0008168">
    <property type="term" value="F:methyltransferase activity"/>
    <property type="evidence" value="ECO:0007669"/>
    <property type="project" value="UniProtKB-KW"/>
</dbReference>
<dbReference type="RefSeq" id="WP_146936644.1">
    <property type="nucleotide sequence ID" value="NZ_BJXW01000011.1"/>
</dbReference>
<dbReference type="EMBL" id="BJXW01000011">
    <property type="protein sequence ID" value="GEN30914.1"/>
    <property type="molecule type" value="Genomic_DNA"/>
</dbReference>
<keyword evidence="2" id="KW-1185">Reference proteome</keyword>
<organism evidence="1 2">
    <name type="scientific">Cerasibacillus quisquiliarum</name>
    <dbReference type="NCBI Taxonomy" id="227865"/>
    <lineage>
        <taxon>Bacteria</taxon>
        <taxon>Bacillati</taxon>
        <taxon>Bacillota</taxon>
        <taxon>Bacilli</taxon>
        <taxon>Bacillales</taxon>
        <taxon>Bacillaceae</taxon>
        <taxon>Cerasibacillus</taxon>
    </lineage>
</organism>
<dbReference type="InterPro" id="IPR029063">
    <property type="entry name" value="SAM-dependent_MTases_sf"/>
</dbReference>